<name>A0AAD7U9H7_9STRA</name>
<comment type="caution">
    <text evidence="2">The sequence shown here is derived from an EMBL/GenBank/DDBJ whole genome shotgun (WGS) entry which is preliminary data.</text>
</comment>
<dbReference type="PANTHER" id="PTHR34543:SF1">
    <property type="entry name" value="PROTEIN ABA DEFICIENT 4, CHLOROPLASTIC"/>
    <property type="match status" value="1"/>
</dbReference>
<accession>A0AAD7U9H7</accession>
<dbReference type="InterPro" id="IPR025461">
    <property type="entry name" value="ABA4-like"/>
</dbReference>
<dbReference type="EMBL" id="JAQMWT010000479">
    <property type="protein sequence ID" value="KAJ8600776.1"/>
    <property type="molecule type" value="Genomic_DNA"/>
</dbReference>
<dbReference type="Proteomes" id="UP001230188">
    <property type="component" value="Unassembled WGS sequence"/>
</dbReference>
<gene>
    <name evidence="2" type="ORF">CTAYLR_006121</name>
</gene>
<feature type="signal peptide" evidence="1">
    <location>
        <begin position="1"/>
        <end position="22"/>
    </location>
</feature>
<evidence type="ECO:0000256" key="1">
    <source>
        <dbReference type="SAM" id="SignalP"/>
    </source>
</evidence>
<feature type="chain" id="PRO_5042082817" evidence="1">
    <location>
        <begin position="23"/>
        <end position="130"/>
    </location>
</feature>
<evidence type="ECO:0000313" key="3">
    <source>
        <dbReference type="Proteomes" id="UP001230188"/>
    </source>
</evidence>
<reference evidence="2" key="1">
    <citation type="submission" date="2023-01" db="EMBL/GenBank/DDBJ databases">
        <title>Metagenome sequencing of chrysophaentin producing Chrysophaeum taylorii.</title>
        <authorList>
            <person name="Davison J."/>
            <person name="Bewley C."/>
        </authorList>
    </citation>
    <scope>NUCLEOTIDE SEQUENCE</scope>
    <source>
        <strain evidence="2">NIES-1699</strain>
    </source>
</reference>
<keyword evidence="3" id="KW-1185">Reference proteome</keyword>
<keyword evidence="1" id="KW-0732">Signal</keyword>
<dbReference type="AlphaFoldDB" id="A0AAD7U9H7"/>
<organism evidence="2 3">
    <name type="scientific">Chrysophaeum taylorii</name>
    <dbReference type="NCBI Taxonomy" id="2483200"/>
    <lineage>
        <taxon>Eukaryota</taxon>
        <taxon>Sar</taxon>
        <taxon>Stramenopiles</taxon>
        <taxon>Ochrophyta</taxon>
        <taxon>Pelagophyceae</taxon>
        <taxon>Pelagomonadales</taxon>
        <taxon>Pelagomonadaceae</taxon>
        <taxon>Chrysophaeum</taxon>
    </lineage>
</organism>
<evidence type="ECO:0000313" key="2">
    <source>
        <dbReference type="EMBL" id="KAJ8600776.1"/>
    </source>
</evidence>
<sequence length="130" mass="14080">MGSWLPLIAFSLVHIAIVLISATQPDGTAPIVEFADVFDATGFPFSDGPQKAMIGMMTYKNFVSEEWPHVLTWDLFVGRAIWLDGLERGIFTPHSVLLTNLIGPPGLMLHFLTCLVTGAGLPPLSAEVTD</sequence>
<proteinExistence type="predicted"/>
<dbReference type="Pfam" id="PF14108">
    <property type="entry name" value="ABA4-like"/>
    <property type="match status" value="1"/>
</dbReference>
<dbReference type="PANTHER" id="PTHR34543">
    <property type="entry name" value="PROTEIN ABA DEFICIENT 4, CHLOROPLASTIC"/>
    <property type="match status" value="1"/>
</dbReference>
<protein>
    <submittedName>
        <fullName evidence="2">Uncharacterized protein</fullName>
    </submittedName>
</protein>